<keyword evidence="5 8" id="KW-0862">Zinc</keyword>
<dbReference type="EC" id="1.1.1.1" evidence="3"/>
<dbReference type="InterPro" id="IPR011032">
    <property type="entry name" value="GroES-like_sf"/>
</dbReference>
<dbReference type="Gene3D" id="3.90.180.10">
    <property type="entry name" value="Medium-chain alcohol dehydrogenases, catalytic domain"/>
    <property type="match status" value="1"/>
</dbReference>
<dbReference type="GO" id="GO:0008270">
    <property type="term" value="F:zinc ion binding"/>
    <property type="evidence" value="ECO:0007669"/>
    <property type="project" value="InterPro"/>
</dbReference>
<dbReference type="Proteomes" id="UP000298179">
    <property type="component" value="Unassembled WGS sequence"/>
</dbReference>
<dbReference type="Pfam" id="PF00107">
    <property type="entry name" value="ADH_zinc_N"/>
    <property type="match status" value="1"/>
</dbReference>
<dbReference type="AlphaFoldDB" id="A0A4Y8RA85"/>
<keyword evidence="7" id="KW-0520">NAD</keyword>
<feature type="domain" description="Enoyl reductase (ER)" evidence="9">
    <location>
        <begin position="14"/>
        <end position="339"/>
    </location>
</feature>
<dbReference type="PANTHER" id="PTHR42940:SF8">
    <property type="entry name" value="VACUOLAR PROTEIN SORTING-ASSOCIATED PROTEIN 11"/>
    <property type="match status" value="1"/>
</dbReference>
<dbReference type="InterPro" id="IPR002328">
    <property type="entry name" value="ADH_Zn_CS"/>
</dbReference>
<dbReference type="RefSeq" id="WP_134764167.1">
    <property type="nucleotide sequence ID" value="NZ_SOZD01000012.1"/>
</dbReference>
<proteinExistence type="inferred from homology"/>
<dbReference type="PROSITE" id="PS00059">
    <property type="entry name" value="ADH_ZINC"/>
    <property type="match status" value="1"/>
</dbReference>
<sequence length="358" mass="37165">MTRMMKAAVVRAFGEPLTIEDVPVPQPGPGEVLVKVASCGVCHTDLHAADGDWPVKPSLPFIPGHEVVGTVAALGAGVDEVAVGDLVGVPWLHDACRNCEYCESGWETLCEHQHNTGYSVNGGFAEYVIAAAPFAARLPKGVDLAAIAPILCAGVTTYKGLKETEARPGEWVAISGIGGLGHVGVQYAKAMGFNVVALDIAQDKLELALKDGADIAVDASAPDAVEKVLEATGGGAHGVLVTAVSVPAFNQVLHMVRRGGTVSLVGLPAGEFPTPIFDVVLKRITVRGSIVGTRRDLDEAIAFAAAGKVRSEVKTAPLDKINDIFADLKAGRIEGRIVLDIDLAGARRPAELAAVEPA</sequence>
<reference evidence="10 11" key="1">
    <citation type="submission" date="2019-03" db="EMBL/GenBank/DDBJ databases">
        <title>Jiella endophytica sp. nov., a novel endophytic bacterium isolated from root of Ficus microcarpa Linn. f.</title>
        <authorList>
            <person name="Tuo L."/>
        </authorList>
    </citation>
    <scope>NUCLEOTIDE SEQUENCE [LARGE SCALE GENOMIC DNA]</scope>
    <source>
        <strain evidence="10 11">CBS5Q-3</strain>
    </source>
</reference>
<evidence type="ECO:0000256" key="7">
    <source>
        <dbReference type="ARBA" id="ARBA00023027"/>
    </source>
</evidence>
<keyword evidence="11" id="KW-1185">Reference proteome</keyword>
<evidence type="ECO:0000256" key="2">
    <source>
        <dbReference type="ARBA" id="ARBA00008072"/>
    </source>
</evidence>
<evidence type="ECO:0000256" key="8">
    <source>
        <dbReference type="RuleBase" id="RU361277"/>
    </source>
</evidence>
<comment type="caution">
    <text evidence="10">The sequence shown here is derived from an EMBL/GenBank/DDBJ whole genome shotgun (WGS) entry which is preliminary data.</text>
</comment>
<evidence type="ECO:0000256" key="6">
    <source>
        <dbReference type="ARBA" id="ARBA00023002"/>
    </source>
</evidence>
<organism evidence="10 11">
    <name type="scientific">Jiella endophytica</name>
    <dbReference type="NCBI Taxonomy" id="2558362"/>
    <lineage>
        <taxon>Bacteria</taxon>
        <taxon>Pseudomonadati</taxon>
        <taxon>Pseudomonadota</taxon>
        <taxon>Alphaproteobacteria</taxon>
        <taxon>Hyphomicrobiales</taxon>
        <taxon>Aurantimonadaceae</taxon>
        <taxon>Jiella</taxon>
    </lineage>
</organism>
<evidence type="ECO:0000256" key="5">
    <source>
        <dbReference type="ARBA" id="ARBA00022833"/>
    </source>
</evidence>
<dbReference type="Pfam" id="PF08240">
    <property type="entry name" value="ADH_N"/>
    <property type="match status" value="1"/>
</dbReference>
<evidence type="ECO:0000259" key="9">
    <source>
        <dbReference type="SMART" id="SM00829"/>
    </source>
</evidence>
<dbReference type="Gene3D" id="3.40.50.720">
    <property type="entry name" value="NAD(P)-binding Rossmann-like Domain"/>
    <property type="match status" value="1"/>
</dbReference>
<comment type="similarity">
    <text evidence="2 8">Belongs to the zinc-containing alcohol dehydrogenase family.</text>
</comment>
<dbReference type="SMART" id="SM00829">
    <property type="entry name" value="PKS_ER"/>
    <property type="match status" value="1"/>
</dbReference>
<dbReference type="InterPro" id="IPR013154">
    <property type="entry name" value="ADH-like_N"/>
</dbReference>
<evidence type="ECO:0000256" key="1">
    <source>
        <dbReference type="ARBA" id="ARBA00001947"/>
    </source>
</evidence>
<accession>A0A4Y8RA85</accession>
<keyword evidence="6 10" id="KW-0560">Oxidoreductase</keyword>
<protein>
    <recommendedName>
        <fullName evidence="3">alcohol dehydrogenase</fullName>
        <ecNumber evidence="3">1.1.1.1</ecNumber>
    </recommendedName>
</protein>
<dbReference type="FunFam" id="3.90.180.10:FF:000002">
    <property type="entry name" value="Alcohol dehydrogenase AdhP"/>
    <property type="match status" value="1"/>
</dbReference>
<dbReference type="OrthoDB" id="9806940at2"/>
<evidence type="ECO:0000313" key="10">
    <source>
        <dbReference type="EMBL" id="TFF17940.1"/>
    </source>
</evidence>
<dbReference type="EMBL" id="SOZD01000012">
    <property type="protein sequence ID" value="TFF17940.1"/>
    <property type="molecule type" value="Genomic_DNA"/>
</dbReference>
<dbReference type="PANTHER" id="PTHR42940">
    <property type="entry name" value="ALCOHOL DEHYDROGENASE 1-RELATED"/>
    <property type="match status" value="1"/>
</dbReference>
<evidence type="ECO:0000256" key="4">
    <source>
        <dbReference type="ARBA" id="ARBA00022723"/>
    </source>
</evidence>
<dbReference type="NCBIfam" id="NF006940">
    <property type="entry name" value="PRK09422.1"/>
    <property type="match status" value="1"/>
</dbReference>
<evidence type="ECO:0000256" key="3">
    <source>
        <dbReference type="ARBA" id="ARBA00013190"/>
    </source>
</evidence>
<dbReference type="SUPFAM" id="SSF50129">
    <property type="entry name" value="GroES-like"/>
    <property type="match status" value="1"/>
</dbReference>
<dbReference type="SUPFAM" id="SSF51735">
    <property type="entry name" value="NAD(P)-binding Rossmann-fold domains"/>
    <property type="match status" value="1"/>
</dbReference>
<comment type="cofactor">
    <cofactor evidence="1 8">
        <name>Zn(2+)</name>
        <dbReference type="ChEBI" id="CHEBI:29105"/>
    </cofactor>
</comment>
<name>A0A4Y8RA85_9HYPH</name>
<dbReference type="CDD" id="cd08297">
    <property type="entry name" value="CAD3"/>
    <property type="match status" value="1"/>
</dbReference>
<dbReference type="InterPro" id="IPR036291">
    <property type="entry name" value="NAD(P)-bd_dom_sf"/>
</dbReference>
<dbReference type="InterPro" id="IPR020843">
    <property type="entry name" value="ER"/>
</dbReference>
<dbReference type="GO" id="GO:0004022">
    <property type="term" value="F:alcohol dehydrogenase (NAD+) activity"/>
    <property type="evidence" value="ECO:0007669"/>
    <property type="project" value="UniProtKB-EC"/>
</dbReference>
<gene>
    <name evidence="10" type="primary">adhP</name>
    <name evidence="10" type="ORF">E3C22_22660</name>
</gene>
<dbReference type="FunFam" id="3.40.50.720:FF:000039">
    <property type="entry name" value="Alcohol dehydrogenase AdhP"/>
    <property type="match status" value="1"/>
</dbReference>
<dbReference type="InterPro" id="IPR013149">
    <property type="entry name" value="ADH-like_C"/>
</dbReference>
<keyword evidence="4 8" id="KW-0479">Metal-binding</keyword>
<evidence type="ECO:0000313" key="11">
    <source>
        <dbReference type="Proteomes" id="UP000298179"/>
    </source>
</evidence>